<evidence type="ECO:0000313" key="2">
    <source>
        <dbReference type="EMBL" id="CAB4173758.1"/>
    </source>
</evidence>
<accession>A0A6J5MVD0</accession>
<evidence type="ECO:0000313" key="1">
    <source>
        <dbReference type="EMBL" id="CAB4149931.1"/>
    </source>
</evidence>
<dbReference type="EMBL" id="LR796532">
    <property type="protein sequence ID" value="CAB4149931.1"/>
    <property type="molecule type" value="Genomic_DNA"/>
</dbReference>
<name>A0A6J5MVD0_9CAUD</name>
<reference evidence="1" key="1">
    <citation type="submission" date="2020-04" db="EMBL/GenBank/DDBJ databases">
        <authorList>
            <person name="Chiriac C."/>
            <person name="Salcher M."/>
            <person name="Ghai R."/>
            <person name="Kavagutti S V."/>
        </authorList>
    </citation>
    <scope>NUCLEOTIDE SEQUENCE</scope>
</reference>
<evidence type="ECO:0000313" key="4">
    <source>
        <dbReference type="EMBL" id="CAB4194135.1"/>
    </source>
</evidence>
<sequence>MAKTSNRPMVRIHDLGTDEVIDREMNDAEFAEYETNKAIQATADAAKAKADADKAALLARLGLTEDELKTILG</sequence>
<evidence type="ECO:0000313" key="5">
    <source>
        <dbReference type="EMBL" id="CAB4217260.1"/>
    </source>
</evidence>
<dbReference type="EMBL" id="LR796914">
    <property type="protein sequence ID" value="CAB4173758.1"/>
    <property type="molecule type" value="Genomic_DNA"/>
</dbReference>
<proteinExistence type="predicted"/>
<dbReference type="EMBL" id="LR797084">
    <property type="protein sequence ID" value="CAB4185948.1"/>
    <property type="molecule type" value="Genomic_DNA"/>
</dbReference>
<gene>
    <name evidence="3" type="ORF">UFOVP1140_16</name>
    <name evidence="4" type="ORF">UFOVP1258_25</name>
    <name evidence="5" type="ORF">UFOVP1500_18</name>
    <name evidence="6" type="ORF">UFOVP1588_3</name>
    <name evidence="1" type="ORF">UFOVP544_18</name>
    <name evidence="2" type="ORF">UFOVP976_12</name>
</gene>
<dbReference type="EMBL" id="LR797205">
    <property type="protein sequence ID" value="CAB4194135.1"/>
    <property type="molecule type" value="Genomic_DNA"/>
</dbReference>
<dbReference type="EMBL" id="LR797449">
    <property type="protein sequence ID" value="CAB4217260.1"/>
    <property type="molecule type" value="Genomic_DNA"/>
</dbReference>
<evidence type="ECO:0000313" key="6">
    <source>
        <dbReference type="EMBL" id="CAB5230884.1"/>
    </source>
</evidence>
<organism evidence="1">
    <name type="scientific">uncultured Caudovirales phage</name>
    <dbReference type="NCBI Taxonomy" id="2100421"/>
    <lineage>
        <taxon>Viruses</taxon>
        <taxon>Duplodnaviria</taxon>
        <taxon>Heunggongvirae</taxon>
        <taxon>Uroviricota</taxon>
        <taxon>Caudoviricetes</taxon>
        <taxon>Peduoviridae</taxon>
        <taxon>Maltschvirus</taxon>
        <taxon>Maltschvirus maltsch</taxon>
    </lineage>
</organism>
<protein>
    <submittedName>
        <fullName evidence="1">Uncharacterized protein</fullName>
    </submittedName>
</protein>
<evidence type="ECO:0000313" key="3">
    <source>
        <dbReference type="EMBL" id="CAB4185948.1"/>
    </source>
</evidence>
<dbReference type="EMBL" id="LR798424">
    <property type="protein sequence ID" value="CAB5230884.1"/>
    <property type="molecule type" value="Genomic_DNA"/>
</dbReference>